<feature type="compositionally biased region" description="Basic and acidic residues" evidence="1">
    <location>
        <begin position="340"/>
        <end position="368"/>
    </location>
</feature>
<feature type="region of interest" description="Disordered" evidence="1">
    <location>
        <begin position="331"/>
        <end position="368"/>
    </location>
</feature>
<keyword evidence="5" id="KW-1185">Reference proteome</keyword>
<protein>
    <recommendedName>
        <fullName evidence="6">DUF4378 domain-containing protein</fullName>
    </recommendedName>
</protein>
<dbReference type="Pfam" id="PF14309">
    <property type="entry name" value="DUF4378"/>
    <property type="match status" value="1"/>
</dbReference>
<accession>A0A2I0ALA8</accession>
<feature type="region of interest" description="Disordered" evidence="1">
    <location>
        <begin position="1"/>
        <end position="21"/>
    </location>
</feature>
<gene>
    <name evidence="4" type="ORF">AXF42_Ash014856</name>
</gene>
<evidence type="ECO:0008006" key="6">
    <source>
        <dbReference type="Google" id="ProtNLM"/>
    </source>
</evidence>
<evidence type="ECO:0000259" key="3">
    <source>
        <dbReference type="Pfam" id="PF14383"/>
    </source>
</evidence>
<evidence type="ECO:0000313" key="4">
    <source>
        <dbReference type="EMBL" id="PKA56353.1"/>
    </source>
</evidence>
<dbReference type="PANTHER" id="PTHR46836">
    <property type="entry name" value="AFADIN"/>
    <property type="match status" value="1"/>
</dbReference>
<dbReference type="STRING" id="1088818.A0A2I0ALA8"/>
<dbReference type="EMBL" id="KZ451973">
    <property type="protein sequence ID" value="PKA56353.1"/>
    <property type="molecule type" value="Genomic_DNA"/>
</dbReference>
<name>A0A2I0ALA8_9ASPA</name>
<dbReference type="InterPro" id="IPR032795">
    <property type="entry name" value="DUF3741-assoc"/>
</dbReference>
<organism evidence="4 5">
    <name type="scientific">Apostasia shenzhenica</name>
    <dbReference type="NCBI Taxonomy" id="1088818"/>
    <lineage>
        <taxon>Eukaryota</taxon>
        <taxon>Viridiplantae</taxon>
        <taxon>Streptophyta</taxon>
        <taxon>Embryophyta</taxon>
        <taxon>Tracheophyta</taxon>
        <taxon>Spermatophyta</taxon>
        <taxon>Magnoliopsida</taxon>
        <taxon>Liliopsida</taxon>
        <taxon>Asparagales</taxon>
        <taxon>Orchidaceae</taxon>
        <taxon>Apostasioideae</taxon>
        <taxon>Apostasia</taxon>
    </lineage>
</organism>
<feature type="region of interest" description="Disordered" evidence="1">
    <location>
        <begin position="670"/>
        <end position="696"/>
    </location>
</feature>
<dbReference type="OrthoDB" id="1925259at2759"/>
<evidence type="ECO:0000259" key="2">
    <source>
        <dbReference type="Pfam" id="PF14309"/>
    </source>
</evidence>
<dbReference type="Proteomes" id="UP000236161">
    <property type="component" value="Unassembled WGS sequence"/>
</dbReference>
<sequence length="893" mass="102364">MHSSRSRERFSGATDPRLDLRSGLHEEGNVYSNSWNKVLRTGYDSNCDCRSPLGTNSITIELKSSSKKAGGTSVKALIDEEMSREKHIKRSSPNLIARLMGLDSLPSSGGFKLHREPEVRNHPRRLLSNGLHEKFTYPEDFALQTCNDEQNCKDVYEVVETTKVEKQKKQVGHELEALNSYNDIYHHFLVESQSLLPKHFKDGSCSPLESILSTSLESSIRSERNVDRYVNQKGVDSQFFQKPTANHCCHRSREHIYSLLQKLSQSAYSRKDDGCVQPTQIVILKPSLDKVRKKERILPRVKNMNHSEVSSDEVLDLFAEERALRKLHSTFESSGNRMKGSKETTKVVRKELKKNNSTERRKISSLELNEHAENEDSWTMSSINQRNSRTSNRTSANFCEYPLESLVSWEARKRLSDRWNLTSRSQEMGALSRVSGTLGEMLALSDNETPKMMLDTSSAMKANKRKLVREDWLEMWYSPLGISSKDGWKDEFSRNLPRSKSLSASSLVYNSQHSSKGRRNCPNRYMLKNTCDRSNKNLSVGPIQQKNTLLTNHKYHCNIGKRQCEEENYAVEREIHVSSEQLKINNEQQAGFELSDDSIAQRSEVADNFTVLQFKLDNNSSTCGDKQLEKLQEYVGSENLSGHDPHEILSKEMLFEHGGETRFLSQSTFAKSHNEADQPSPVSVLEPTSEEEKSTSGCFEKISADLEELRMQLRLLKMESLNGFTEEMEAHVSSDEDAGETVQVFRDEEERDYSYLLDIFIHSGFLNCDLDELPNSSDSAGNLIGMQAFNRLEKKYQCIDSTWLRSDRKLLFDLTSSILIDIKKRNVWQPKMVDEGLVEEAWLRVVKQRKEIGRIPEEDLTGRKWFDVGDDRELVERELVILLLEDLMNELVI</sequence>
<reference evidence="4 5" key="1">
    <citation type="journal article" date="2017" name="Nature">
        <title>The Apostasia genome and the evolution of orchids.</title>
        <authorList>
            <person name="Zhang G.Q."/>
            <person name="Liu K.W."/>
            <person name="Li Z."/>
            <person name="Lohaus R."/>
            <person name="Hsiao Y.Y."/>
            <person name="Niu S.C."/>
            <person name="Wang J.Y."/>
            <person name="Lin Y.C."/>
            <person name="Xu Q."/>
            <person name="Chen L.J."/>
            <person name="Yoshida K."/>
            <person name="Fujiwara S."/>
            <person name="Wang Z.W."/>
            <person name="Zhang Y.Q."/>
            <person name="Mitsuda N."/>
            <person name="Wang M."/>
            <person name="Liu G.H."/>
            <person name="Pecoraro L."/>
            <person name="Huang H.X."/>
            <person name="Xiao X.J."/>
            <person name="Lin M."/>
            <person name="Wu X.Y."/>
            <person name="Wu W.L."/>
            <person name="Chen Y.Y."/>
            <person name="Chang S.B."/>
            <person name="Sakamoto S."/>
            <person name="Ohme-Takagi M."/>
            <person name="Yagi M."/>
            <person name="Zeng S.J."/>
            <person name="Shen C.Y."/>
            <person name="Yeh C.M."/>
            <person name="Luo Y.B."/>
            <person name="Tsai W.C."/>
            <person name="Van de Peer Y."/>
            <person name="Liu Z.J."/>
        </authorList>
    </citation>
    <scope>NUCLEOTIDE SEQUENCE [LARGE SCALE GENOMIC DNA]</scope>
    <source>
        <strain evidence="5">cv. Shenzhen</strain>
        <tissue evidence="4">Stem</tissue>
    </source>
</reference>
<dbReference type="AlphaFoldDB" id="A0A2I0ALA8"/>
<evidence type="ECO:0000256" key="1">
    <source>
        <dbReference type="SAM" id="MobiDB-lite"/>
    </source>
</evidence>
<evidence type="ECO:0000313" key="5">
    <source>
        <dbReference type="Proteomes" id="UP000236161"/>
    </source>
</evidence>
<proteinExistence type="predicted"/>
<dbReference type="Pfam" id="PF14383">
    <property type="entry name" value="VARLMGL"/>
    <property type="match status" value="1"/>
</dbReference>
<dbReference type="InterPro" id="IPR025486">
    <property type="entry name" value="DUF4378"/>
</dbReference>
<dbReference type="PANTHER" id="PTHR46836:SF8">
    <property type="entry name" value="AFADIN"/>
    <property type="match status" value="1"/>
</dbReference>
<feature type="domain" description="DUF3741" evidence="3">
    <location>
        <begin position="92"/>
        <end position="109"/>
    </location>
</feature>
<feature type="domain" description="DUF4378" evidence="2">
    <location>
        <begin position="752"/>
        <end position="890"/>
    </location>
</feature>